<keyword evidence="2" id="KW-1185">Reference proteome</keyword>
<dbReference type="AlphaFoldDB" id="A0A443IYX9"/>
<reference evidence="1 2" key="1">
    <citation type="submission" date="2019-01" db="EMBL/GenBank/DDBJ databases">
        <title>Sinorhodobacter populi sp. nov. isolated from the symptomatic bark tissue of Populus euramericana canker.</title>
        <authorList>
            <person name="Xu G."/>
        </authorList>
    </citation>
    <scope>NUCLEOTIDE SEQUENCE [LARGE SCALE GENOMIC DNA]</scope>
    <source>
        <strain evidence="1 2">2D-5</strain>
    </source>
</reference>
<evidence type="ECO:0000313" key="1">
    <source>
        <dbReference type="EMBL" id="RWR13435.1"/>
    </source>
</evidence>
<reference evidence="1 2" key="2">
    <citation type="submission" date="2019-01" db="EMBL/GenBank/DDBJ databases">
        <authorList>
            <person name="Li Y."/>
        </authorList>
    </citation>
    <scope>NUCLEOTIDE SEQUENCE [LARGE SCALE GENOMIC DNA]</scope>
    <source>
        <strain evidence="1 2">2D-5</strain>
    </source>
</reference>
<comment type="caution">
    <text evidence="1">The sequence shown here is derived from an EMBL/GenBank/DDBJ whole genome shotgun (WGS) entry which is preliminary data.</text>
</comment>
<dbReference type="Proteomes" id="UP000285710">
    <property type="component" value="Unassembled WGS sequence"/>
</dbReference>
<accession>A0A443IYX9</accession>
<evidence type="ECO:0000313" key="2">
    <source>
        <dbReference type="Proteomes" id="UP000285710"/>
    </source>
</evidence>
<dbReference type="RefSeq" id="WP_128269302.1">
    <property type="nucleotide sequence ID" value="NZ_SAUW01000005.1"/>
</dbReference>
<dbReference type="EMBL" id="SAUW01000005">
    <property type="protein sequence ID" value="RWR13435.1"/>
    <property type="molecule type" value="Genomic_DNA"/>
</dbReference>
<proteinExistence type="predicted"/>
<gene>
    <name evidence="1" type="ORF">D2T33_06945</name>
</gene>
<organism evidence="1 2">
    <name type="scientific">Paenirhodobacter populi</name>
    <dbReference type="NCBI Taxonomy" id="2306993"/>
    <lineage>
        <taxon>Bacteria</taxon>
        <taxon>Pseudomonadati</taxon>
        <taxon>Pseudomonadota</taxon>
        <taxon>Alphaproteobacteria</taxon>
        <taxon>Rhodobacterales</taxon>
        <taxon>Rhodobacter group</taxon>
        <taxon>Paenirhodobacter</taxon>
    </lineage>
</organism>
<sequence>MAELRAQTDALVAAAIERDGGTHDEDCKAMLNREPCICTCGRDELMAAIRAYRDSNQAEGGAVMIAQAPERIFANLAGVNGHWHRVGSWRDGERDDFSTYCNDRLGITEYRRADLPPTLAEALALPEIKALVEAASAERDARNLYLATAPDRGGPHGPKGQRKAALIAAQLATVVALRGIAVEVPE</sequence>
<protein>
    <submittedName>
        <fullName evidence="1">Uncharacterized protein</fullName>
    </submittedName>
</protein>
<name>A0A443IYX9_9RHOB</name>